<dbReference type="CDD" id="cd07782">
    <property type="entry name" value="ASKHA_NBD_FGGY_D-RBK"/>
    <property type="match status" value="1"/>
</dbReference>
<dbReference type="Pfam" id="PF00370">
    <property type="entry name" value="FGGY_N"/>
    <property type="match status" value="1"/>
</dbReference>
<dbReference type="GO" id="GO:0019321">
    <property type="term" value="P:pentose metabolic process"/>
    <property type="evidence" value="ECO:0007669"/>
    <property type="project" value="TreeGrafter"/>
</dbReference>
<reference evidence="6 7" key="1">
    <citation type="journal article" date="2018" name="Nat. Ecol. Evol.">
        <title>Genomic signatures of mitonuclear coevolution across populations of Tigriopus californicus.</title>
        <authorList>
            <person name="Barreto F.S."/>
            <person name="Watson E.T."/>
            <person name="Lima T.G."/>
            <person name="Willett C.S."/>
            <person name="Edmands S."/>
            <person name="Li W."/>
            <person name="Burton R.S."/>
        </authorList>
    </citation>
    <scope>NUCLEOTIDE SEQUENCE [LARGE SCALE GENOMIC DNA]</scope>
    <source>
        <strain evidence="6 7">San Diego</strain>
    </source>
</reference>
<sequence>SNLFLGVDVGTGSVRAGLVDQRGRILEIASRPLKINNPRPDHYEQSVNDIWSGVVHCIRQVIQGVEDKSRIIGIGFDATCSLVVLDESGCGLCVNQDEDESWDVMMWMDHRAKVQTEHINNLEHPQVREVLQFVGGSISLEMQVPKLLWIKENLAKTWPRARHFFDLSDFLTFKATGHISRSLCATICKWTYLANLEEGSLRGWSRGFFDVVGLEDLTHDDFAKLGKDVLSGLSSPDKCDTHTGSLHCSPGKCCGNVSQEFALATGLSEHIRVGASLIDAHAGVLGMLACSPARNCGTFSEQLSIIAGTSTCHMALSKRASQVPGVWGPYLSAILPKFWLLEGGQTAVGKLIDHILETHPAHDVAMRMMQKLAFPTIQAYLEHVLSEMKDELGLDHVALIARSFHIWPDFHGNRSPLADPEMTGMISGLTLSKGVKNMAKCYLAAIQAVTYGTAHILEEMTKQGQDIRMVTICGGLSKSEIFVQTQADVLGLPVIQPNEKESVLLGAAMLGAAAVRSASNSNDEDYFTFIVEEMMGGGQTFLPNPSLKAFHDAKYQVFRAMGRDQLSYRHLMEQEFCQK</sequence>
<dbReference type="NCBIfam" id="TIGR01315">
    <property type="entry name" value="5C_CHO_kinase"/>
    <property type="match status" value="1"/>
</dbReference>
<feature type="domain" description="Carbohydrate kinase FGGY N-terminal" evidence="4">
    <location>
        <begin position="4"/>
        <end position="180"/>
    </location>
</feature>
<dbReference type="Pfam" id="PF02782">
    <property type="entry name" value="FGGY_C"/>
    <property type="match status" value="1"/>
</dbReference>
<dbReference type="InterPro" id="IPR006003">
    <property type="entry name" value="FGGY_RbtK-like"/>
</dbReference>
<evidence type="ECO:0000313" key="7">
    <source>
        <dbReference type="Proteomes" id="UP000318571"/>
    </source>
</evidence>
<dbReference type="InterPro" id="IPR043129">
    <property type="entry name" value="ATPase_NBD"/>
</dbReference>
<organism evidence="6 7">
    <name type="scientific">Tigriopus californicus</name>
    <name type="common">Marine copepod</name>
    <dbReference type="NCBI Taxonomy" id="6832"/>
    <lineage>
        <taxon>Eukaryota</taxon>
        <taxon>Metazoa</taxon>
        <taxon>Ecdysozoa</taxon>
        <taxon>Arthropoda</taxon>
        <taxon>Crustacea</taxon>
        <taxon>Multicrustacea</taxon>
        <taxon>Hexanauplia</taxon>
        <taxon>Copepoda</taxon>
        <taxon>Harpacticoida</taxon>
        <taxon>Harpacticidae</taxon>
        <taxon>Tigriopus</taxon>
    </lineage>
</organism>
<dbReference type="InterPro" id="IPR018485">
    <property type="entry name" value="FGGY_C"/>
</dbReference>
<dbReference type="GO" id="GO:0019150">
    <property type="term" value="F:D-ribulokinase activity"/>
    <property type="evidence" value="ECO:0007669"/>
    <property type="project" value="TreeGrafter"/>
</dbReference>
<comment type="caution">
    <text evidence="6">The sequence shown here is derived from an EMBL/GenBank/DDBJ whole genome shotgun (WGS) entry which is preliminary data.</text>
</comment>
<proteinExistence type="inferred from homology"/>
<accession>A0A553NQE4</accession>
<dbReference type="InterPro" id="IPR000577">
    <property type="entry name" value="Carb_kinase_FGGY"/>
</dbReference>
<dbReference type="InterPro" id="IPR018484">
    <property type="entry name" value="FGGY_N"/>
</dbReference>
<dbReference type="AlphaFoldDB" id="A0A553NQE4"/>
<evidence type="ECO:0000256" key="3">
    <source>
        <dbReference type="ARBA" id="ARBA00022777"/>
    </source>
</evidence>
<comment type="similarity">
    <text evidence="1">Belongs to the FGGY kinase family.</text>
</comment>
<dbReference type="OMA" id="HKAMWHE"/>
<evidence type="ECO:0008006" key="8">
    <source>
        <dbReference type="Google" id="ProtNLM"/>
    </source>
</evidence>
<keyword evidence="7" id="KW-1185">Reference proteome</keyword>
<evidence type="ECO:0000256" key="1">
    <source>
        <dbReference type="ARBA" id="ARBA00009156"/>
    </source>
</evidence>
<evidence type="ECO:0000259" key="5">
    <source>
        <dbReference type="Pfam" id="PF02782"/>
    </source>
</evidence>
<protein>
    <recommendedName>
        <fullName evidence="8">FGGY carbohydrate kinase domain-containing protein</fullName>
    </recommendedName>
</protein>
<dbReference type="Proteomes" id="UP000318571">
    <property type="component" value="Chromosome 4"/>
</dbReference>
<dbReference type="STRING" id="6832.A0A553NQE4"/>
<feature type="non-terminal residue" evidence="6">
    <location>
        <position position="579"/>
    </location>
</feature>
<feature type="domain" description="Carbohydrate kinase FGGY C-terminal" evidence="5">
    <location>
        <begin position="303"/>
        <end position="514"/>
    </location>
</feature>
<dbReference type="Gene3D" id="1.20.58.2240">
    <property type="match status" value="1"/>
</dbReference>
<dbReference type="PANTHER" id="PTHR43435:SF4">
    <property type="entry name" value="FGGY CARBOHYDRATE KINASE DOMAIN-CONTAINING PROTEIN"/>
    <property type="match status" value="1"/>
</dbReference>
<dbReference type="Gene3D" id="3.30.420.40">
    <property type="match status" value="1"/>
</dbReference>
<gene>
    <name evidence="6" type="ORF">TCAL_05257</name>
</gene>
<evidence type="ECO:0000313" key="6">
    <source>
        <dbReference type="EMBL" id="TRY67663.1"/>
    </source>
</evidence>
<evidence type="ECO:0000256" key="2">
    <source>
        <dbReference type="ARBA" id="ARBA00022679"/>
    </source>
</evidence>
<dbReference type="PIRSF" id="PIRSF000538">
    <property type="entry name" value="GlpK"/>
    <property type="match status" value="1"/>
</dbReference>
<dbReference type="GO" id="GO:0005737">
    <property type="term" value="C:cytoplasm"/>
    <property type="evidence" value="ECO:0007669"/>
    <property type="project" value="TreeGrafter"/>
</dbReference>
<dbReference type="EMBL" id="VCGU01000011">
    <property type="protein sequence ID" value="TRY67663.1"/>
    <property type="molecule type" value="Genomic_DNA"/>
</dbReference>
<dbReference type="PANTHER" id="PTHR43435">
    <property type="entry name" value="RIBULOKINASE"/>
    <property type="match status" value="1"/>
</dbReference>
<name>A0A553NQE4_TIGCA</name>
<feature type="non-terminal residue" evidence="6">
    <location>
        <position position="1"/>
    </location>
</feature>
<keyword evidence="3" id="KW-0418">Kinase</keyword>
<evidence type="ECO:0000259" key="4">
    <source>
        <dbReference type="Pfam" id="PF00370"/>
    </source>
</evidence>
<keyword evidence="2" id="KW-0808">Transferase</keyword>
<dbReference type="SUPFAM" id="SSF53067">
    <property type="entry name" value="Actin-like ATPase domain"/>
    <property type="match status" value="2"/>
</dbReference>